<reference evidence="2" key="1">
    <citation type="submission" date="2022-03" db="EMBL/GenBank/DDBJ databases">
        <authorList>
            <person name="Alioto T."/>
            <person name="Alioto T."/>
            <person name="Gomez Garrido J."/>
        </authorList>
    </citation>
    <scope>NUCLEOTIDE SEQUENCE</scope>
</reference>
<name>A0AAD1RCD5_PELCU</name>
<sequence>MSSYQHKSGVQKRKQKREENLRIAKFPKISSYFSTPTTASVPSVPSNTESEMSVERAVDVTEVEISKCTYFSSLDIAGDDNPDEGSSTSLPTKEIVQSSESTKSGVDFELLTSTEASISAIESSLLGEKHVTDRGHYPITIMDSPIIAHGRADIQDLFHEIKREGAFLKAIMNKLM</sequence>
<organism evidence="2 3">
    <name type="scientific">Pelobates cultripes</name>
    <name type="common">Western spadefoot toad</name>
    <dbReference type="NCBI Taxonomy" id="61616"/>
    <lineage>
        <taxon>Eukaryota</taxon>
        <taxon>Metazoa</taxon>
        <taxon>Chordata</taxon>
        <taxon>Craniata</taxon>
        <taxon>Vertebrata</taxon>
        <taxon>Euteleostomi</taxon>
        <taxon>Amphibia</taxon>
        <taxon>Batrachia</taxon>
        <taxon>Anura</taxon>
        <taxon>Pelobatoidea</taxon>
        <taxon>Pelobatidae</taxon>
        <taxon>Pelobates</taxon>
    </lineage>
</organism>
<feature type="region of interest" description="Disordered" evidence="1">
    <location>
        <begin position="74"/>
        <end position="98"/>
    </location>
</feature>
<feature type="compositionally biased region" description="Polar residues" evidence="1">
    <location>
        <begin position="84"/>
        <end position="98"/>
    </location>
</feature>
<dbReference type="Proteomes" id="UP001295444">
    <property type="component" value="Chromosome 02"/>
</dbReference>
<feature type="region of interest" description="Disordered" evidence="1">
    <location>
        <begin position="1"/>
        <end position="53"/>
    </location>
</feature>
<dbReference type="EMBL" id="OW240913">
    <property type="protein sequence ID" value="CAH2247677.1"/>
    <property type="molecule type" value="Genomic_DNA"/>
</dbReference>
<dbReference type="AlphaFoldDB" id="A0AAD1RCD5"/>
<evidence type="ECO:0000256" key="1">
    <source>
        <dbReference type="SAM" id="MobiDB-lite"/>
    </source>
</evidence>
<feature type="compositionally biased region" description="Polar residues" evidence="1">
    <location>
        <begin position="31"/>
        <end position="51"/>
    </location>
</feature>
<protein>
    <submittedName>
        <fullName evidence="2">Uncharacterized protein</fullName>
    </submittedName>
</protein>
<keyword evidence="3" id="KW-1185">Reference proteome</keyword>
<gene>
    <name evidence="2" type="ORF">PECUL_23A019745</name>
</gene>
<evidence type="ECO:0000313" key="2">
    <source>
        <dbReference type="EMBL" id="CAH2247677.1"/>
    </source>
</evidence>
<accession>A0AAD1RCD5</accession>
<evidence type="ECO:0000313" key="3">
    <source>
        <dbReference type="Proteomes" id="UP001295444"/>
    </source>
</evidence>
<proteinExistence type="predicted"/>